<gene>
    <name evidence="1" type="ORF">HXZ27_03530</name>
</gene>
<dbReference type="GeneID" id="301309731"/>
<organism evidence="1 2">
    <name type="scientific">Micromonospora carbonacea</name>
    <dbReference type="NCBI Taxonomy" id="47853"/>
    <lineage>
        <taxon>Bacteria</taxon>
        <taxon>Bacillati</taxon>
        <taxon>Actinomycetota</taxon>
        <taxon>Actinomycetes</taxon>
        <taxon>Micromonosporales</taxon>
        <taxon>Micromonosporaceae</taxon>
        <taxon>Micromonospora</taxon>
    </lineage>
</organism>
<proteinExistence type="predicted"/>
<protein>
    <submittedName>
        <fullName evidence="1">Uncharacterized protein</fullName>
    </submittedName>
</protein>
<reference evidence="1 2" key="1">
    <citation type="submission" date="2020-07" db="EMBL/GenBank/DDBJ databases">
        <title>A bifunctional nitrone conjugated secondary metabolite targeting the ribosome.</title>
        <authorList>
            <person name="Limbrick E.M."/>
            <person name="Graf M."/>
            <person name="Derewacz D.K."/>
            <person name="Nguyen F."/>
            <person name="Spraggins J.M."/>
            <person name="Wieland M."/>
            <person name="Ynigez-Gutierrez A.E."/>
            <person name="Reisman B.J."/>
            <person name="Zinshteyn B."/>
            <person name="McCulloch K."/>
            <person name="Iverson T.M."/>
            <person name="Green R."/>
            <person name="Wilson D.N."/>
            <person name="Bachmann B.O."/>
        </authorList>
    </citation>
    <scope>NUCLEOTIDE SEQUENCE [LARGE SCALE GENOMIC DNA]</scope>
    <source>
        <strain evidence="2">aurantiaca</strain>
    </source>
</reference>
<dbReference type="EMBL" id="CP058322">
    <property type="protein sequence ID" value="QLD23411.1"/>
    <property type="molecule type" value="Genomic_DNA"/>
</dbReference>
<accession>A0A7H8XIR0</accession>
<evidence type="ECO:0000313" key="2">
    <source>
        <dbReference type="Proteomes" id="UP000509335"/>
    </source>
</evidence>
<sequence>MAVLVDGSEWVAIRPEDFERLDACRRQVGATAARATRLEHEVRQARARLARIEAIVAEGDSTDSMCERLTRVLAGSDTARPAVRGREA</sequence>
<dbReference type="KEGG" id="mcab:HXZ27_03530"/>
<evidence type="ECO:0000313" key="1">
    <source>
        <dbReference type="EMBL" id="QLD23411.1"/>
    </source>
</evidence>
<dbReference type="AlphaFoldDB" id="A0A7H8XIR0"/>
<name>A0A7H8XIR0_9ACTN</name>
<dbReference type="RefSeq" id="WP_178063172.1">
    <property type="nucleotide sequence ID" value="NZ_CBDRIN010000028.1"/>
</dbReference>
<dbReference type="Proteomes" id="UP000509335">
    <property type="component" value="Chromosome"/>
</dbReference>